<dbReference type="GO" id="GO:0043772">
    <property type="term" value="F:acyl-phosphate glycerol-3-phosphate acyltransferase activity"/>
    <property type="evidence" value="ECO:0007669"/>
    <property type="project" value="UniProtKB-UniRule"/>
</dbReference>
<evidence type="ECO:0000256" key="4">
    <source>
        <dbReference type="ARBA" id="ARBA00022692"/>
    </source>
</evidence>
<dbReference type="EMBL" id="RKQL01000001">
    <property type="protein sequence ID" value="RPE72769.1"/>
    <property type="molecule type" value="Genomic_DNA"/>
</dbReference>
<dbReference type="AlphaFoldDB" id="A0A3N4UYY1"/>
<keyword evidence="4 10" id="KW-0812">Transmembrane</keyword>
<dbReference type="HAMAP" id="MF_01043">
    <property type="entry name" value="PlsY"/>
    <property type="match status" value="1"/>
</dbReference>
<keyword evidence="6 10" id="KW-0443">Lipid metabolism</keyword>
<dbReference type="GO" id="GO:0005886">
    <property type="term" value="C:plasma membrane"/>
    <property type="evidence" value="ECO:0007669"/>
    <property type="project" value="UniProtKB-SubCell"/>
</dbReference>
<accession>A0A3N4UYY1</accession>
<keyword evidence="9 10" id="KW-1208">Phospholipid metabolism</keyword>
<dbReference type="OrthoDB" id="9777124at2"/>
<evidence type="ECO:0000313" key="12">
    <source>
        <dbReference type="Proteomes" id="UP000272193"/>
    </source>
</evidence>
<evidence type="ECO:0000256" key="1">
    <source>
        <dbReference type="ARBA" id="ARBA00022475"/>
    </source>
</evidence>
<dbReference type="PANTHER" id="PTHR30309:SF0">
    <property type="entry name" value="GLYCEROL-3-PHOSPHATE ACYLTRANSFERASE-RELATED"/>
    <property type="match status" value="1"/>
</dbReference>
<keyword evidence="3 10" id="KW-0808">Transferase</keyword>
<evidence type="ECO:0000256" key="8">
    <source>
        <dbReference type="ARBA" id="ARBA00023209"/>
    </source>
</evidence>
<evidence type="ECO:0000256" key="7">
    <source>
        <dbReference type="ARBA" id="ARBA00023136"/>
    </source>
</evidence>
<keyword evidence="7 10" id="KW-0472">Membrane</keyword>
<comment type="similarity">
    <text evidence="10">Belongs to the PlsY family.</text>
</comment>
<comment type="subcellular location">
    <subcellularLocation>
        <location evidence="10">Cell membrane</location>
        <topology evidence="10">Multi-pass membrane protein</topology>
    </subcellularLocation>
</comment>
<dbReference type="SMART" id="SM01207">
    <property type="entry name" value="G3P_acyltransf"/>
    <property type="match status" value="1"/>
</dbReference>
<evidence type="ECO:0000256" key="2">
    <source>
        <dbReference type="ARBA" id="ARBA00022516"/>
    </source>
</evidence>
<comment type="subunit">
    <text evidence="10">Probably interacts with PlsX.</text>
</comment>
<evidence type="ECO:0000256" key="3">
    <source>
        <dbReference type="ARBA" id="ARBA00022679"/>
    </source>
</evidence>
<dbReference type="UniPathway" id="UPA00085"/>
<dbReference type="Pfam" id="PF02660">
    <property type="entry name" value="G3P_acyltransf"/>
    <property type="match status" value="1"/>
</dbReference>
<evidence type="ECO:0000256" key="9">
    <source>
        <dbReference type="ARBA" id="ARBA00023264"/>
    </source>
</evidence>
<keyword evidence="2 10" id="KW-0444">Lipid biosynthesis</keyword>
<keyword evidence="12" id="KW-1185">Reference proteome</keyword>
<evidence type="ECO:0000256" key="5">
    <source>
        <dbReference type="ARBA" id="ARBA00022989"/>
    </source>
</evidence>
<comment type="pathway">
    <text evidence="10">Lipid metabolism; phospholipid metabolism.</text>
</comment>
<dbReference type="RefSeq" id="WP_124220050.1">
    <property type="nucleotide sequence ID" value="NZ_RKQL01000001.1"/>
</dbReference>
<evidence type="ECO:0000313" key="11">
    <source>
        <dbReference type="EMBL" id="RPE72769.1"/>
    </source>
</evidence>
<evidence type="ECO:0000256" key="6">
    <source>
        <dbReference type="ARBA" id="ARBA00023098"/>
    </source>
</evidence>
<name>A0A3N4UYY1_9BURK</name>
<keyword evidence="1 10" id="KW-1003">Cell membrane</keyword>
<keyword evidence="5 10" id="KW-1133">Transmembrane helix</keyword>
<organism evidence="11 12">
    <name type="scientific">Tibeticola sediminis</name>
    <dbReference type="NCBI Taxonomy" id="1917811"/>
    <lineage>
        <taxon>Bacteria</taxon>
        <taxon>Pseudomonadati</taxon>
        <taxon>Pseudomonadota</taxon>
        <taxon>Betaproteobacteria</taxon>
        <taxon>Burkholderiales</taxon>
        <taxon>Comamonadaceae</taxon>
        <taxon>Tibeticola</taxon>
    </lineage>
</organism>
<keyword evidence="8 10" id="KW-0594">Phospholipid biosynthesis</keyword>
<reference evidence="11 12" key="1">
    <citation type="submission" date="2018-11" db="EMBL/GenBank/DDBJ databases">
        <title>Genomic Encyclopedia of Type Strains, Phase IV (KMG-IV): sequencing the most valuable type-strain genomes for metagenomic binning, comparative biology and taxonomic classification.</title>
        <authorList>
            <person name="Goeker M."/>
        </authorList>
    </citation>
    <scope>NUCLEOTIDE SEQUENCE [LARGE SCALE GENOMIC DNA]</scope>
    <source>
        <strain evidence="11 12">DSM 101684</strain>
    </source>
</reference>
<dbReference type="PANTHER" id="PTHR30309">
    <property type="entry name" value="INNER MEMBRANE PROTEIN YGIH"/>
    <property type="match status" value="1"/>
</dbReference>
<dbReference type="EC" id="2.3.1.275" evidence="10"/>
<proteinExistence type="inferred from homology"/>
<dbReference type="Proteomes" id="UP000272193">
    <property type="component" value="Unassembled WGS sequence"/>
</dbReference>
<sequence>MSSVYSFVAILAAYLIGSLSFAVIVSRAMGLADPRTFGSGNPGATNVLRSGSKKAAVLTLLLDAAKGWLPVVAVASLGAPYGLGTGTVALVGLAAFLGHLYPVFFGFQGGKGVATAAGVLLALQPWLGAATLLTWILIAGFFRYSSLASIVAAVFAPLFYLLGDGRVWTAEPATSLAISAMTLLLLWRHRENIRRLVQGTESRIGSKGR</sequence>
<dbReference type="GO" id="GO:0008654">
    <property type="term" value="P:phospholipid biosynthetic process"/>
    <property type="evidence" value="ECO:0007669"/>
    <property type="project" value="UniProtKB-UniRule"/>
</dbReference>
<comment type="catalytic activity">
    <reaction evidence="10">
        <text>an acyl phosphate + sn-glycerol 3-phosphate = a 1-acyl-sn-glycero-3-phosphate + phosphate</text>
        <dbReference type="Rhea" id="RHEA:34075"/>
        <dbReference type="ChEBI" id="CHEBI:43474"/>
        <dbReference type="ChEBI" id="CHEBI:57597"/>
        <dbReference type="ChEBI" id="CHEBI:57970"/>
        <dbReference type="ChEBI" id="CHEBI:59918"/>
        <dbReference type="EC" id="2.3.1.275"/>
    </reaction>
</comment>
<dbReference type="InterPro" id="IPR003811">
    <property type="entry name" value="G3P_acylTferase_PlsY"/>
</dbReference>
<gene>
    <name evidence="10" type="primary">plsY</name>
    <name evidence="11" type="ORF">EDC62_0472</name>
</gene>
<comment type="function">
    <text evidence="10">Catalyzes the transfer of an acyl group from acyl-phosphate (acyl-PO(4)) to glycerol-3-phosphate (G3P) to form lysophosphatidic acid (LPA). This enzyme utilizes acyl-phosphate as fatty acyl donor, but not acyl-CoA or acyl-ACP.</text>
</comment>
<evidence type="ECO:0000256" key="10">
    <source>
        <dbReference type="HAMAP-Rule" id="MF_01043"/>
    </source>
</evidence>
<dbReference type="NCBIfam" id="TIGR00023">
    <property type="entry name" value="glycerol-3-phosphate 1-O-acyltransferase PlsY"/>
    <property type="match status" value="1"/>
</dbReference>
<keyword evidence="11" id="KW-0012">Acyltransferase</keyword>
<protein>
    <recommendedName>
        <fullName evidence="10">Glycerol-3-phosphate acyltransferase</fullName>
    </recommendedName>
    <alternativeName>
        <fullName evidence="10">Acyl-PO4 G3P acyltransferase</fullName>
    </alternativeName>
    <alternativeName>
        <fullName evidence="10">Acyl-phosphate--glycerol-3-phosphate acyltransferase</fullName>
    </alternativeName>
    <alternativeName>
        <fullName evidence="10">G3P acyltransferase</fullName>
        <shortName evidence="10">GPAT</shortName>
        <ecNumber evidence="10">2.3.1.275</ecNumber>
    </alternativeName>
    <alternativeName>
        <fullName evidence="10">Lysophosphatidic acid synthase</fullName>
        <shortName evidence="10">LPA synthase</shortName>
    </alternativeName>
</protein>
<comment type="caution">
    <text evidence="11">The sequence shown here is derived from an EMBL/GenBank/DDBJ whole genome shotgun (WGS) entry which is preliminary data.</text>
</comment>